<dbReference type="OrthoDB" id="10253554at2759"/>
<evidence type="ECO:0000256" key="6">
    <source>
        <dbReference type="ARBA" id="ARBA00031085"/>
    </source>
</evidence>
<dbReference type="PANTHER" id="PTHR43715:SF1">
    <property type="entry name" value="GDP-MANNOSE 4,6 DEHYDRATASE"/>
    <property type="match status" value="1"/>
</dbReference>
<dbReference type="GO" id="GO:0008446">
    <property type="term" value="F:GDP-mannose 4,6-dehydratase activity"/>
    <property type="evidence" value="ECO:0007669"/>
    <property type="project" value="UniProtKB-EC"/>
</dbReference>
<evidence type="ECO:0000259" key="7">
    <source>
        <dbReference type="Pfam" id="PF16363"/>
    </source>
</evidence>
<dbReference type="EC" id="4.2.1.47" evidence="4"/>
<accession>A0A183IX39</accession>
<keyword evidence="5" id="KW-0456">Lyase</keyword>
<dbReference type="PANTHER" id="PTHR43715">
    <property type="entry name" value="GDP-MANNOSE 4,6-DEHYDRATASE"/>
    <property type="match status" value="1"/>
</dbReference>
<reference evidence="10" key="1">
    <citation type="submission" date="2016-06" db="UniProtKB">
        <authorList>
            <consortium name="WormBaseParasite"/>
        </authorList>
    </citation>
    <scope>IDENTIFICATION</scope>
</reference>
<dbReference type="Gene3D" id="3.40.50.720">
    <property type="entry name" value="NAD(P)-binding Rossmann-like Domain"/>
    <property type="match status" value="1"/>
</dbReference>
<proteinExistence type="inferred from homology"/>
<dbReference type="GO" id="GO:0042351">
    <property type="term" value="P:'de novo' GDP-L-fucose biosynthetic process"/>
    <property type="evidence" value="ECO:0007669"/>
    <property type="project" value="UniProtKB-UniPathway"/>
</dbReference>
<evidence type="ECO:0000313" key="9">
    <source>
        <dbReference type="Proteomes" id="UP000270296"/>
    </source>
</evidence>
<comment type="pathway">
    <text evidence="2">Nucleotide-sugar biosynthesis; GDP-L-fucose biosynthesis via de novo pathway; GDP-L-fucose from GDP-alpha-D-mannose: step 1/2.</text>
</comment>
<comment type="cofactor">
    <cofactor evidence="1">
        <name>NADP(+)</name>
        <dbReference type="ChEBI" id="CHEBI:58349"/>
    </cofactor>
</comment>
<evidence type="ECO:0000256" key="3">
    <source>
        <dbReference type="ARBA" id="ARBA00009263"/>
    </source>
</evidence>
<protein>
    <recommendedName>
        <fullName evidence="4">GDP-mannose 4,6-dehydratase</fullName>
        <ecNumber evidence="4">4.2.1.47</ecNumber>
    </recommendedName>
    <alternativeName>
        <fullName evidence="6">GDP-D-mannose dehydratase</fullName>
    </alternativeName>
</protein>
<dbReference type="SUPFAM" id="SSF51735">
    <property type="entry name" value="NAD(P)-binding Rossmann-fold domains"/>
    <property type="match status" value="1"/>
</dbReference>
<dbReference type="InterPro" id="IPR006368">
    <property type="entry name" value="GDP_Man_deHydtase"/>
</dbReference>
<evidence type="ECO:0000256" key="1">
    <source>
        <dbReference type="ARBA" id="ARBA00001937"/>
    </source>
</evidence>
<dbReference type="FunFam" id="3.40.50.720:FF:000924">
    <property type="entry name" value="GDP-mannose 4,6 dehydratase"/>
    <property type="match status" value="1"/>
</dbReference>
<feature type="domain" description="NAD(P)-binding" evidence="7">
    <location>
        <begin position="27"/>
        <end position="245"/>
    </location>
</feature>
<sequence>MNKPDGILVFLHQNRGLMQFGHISNFVDDIKLHRIDWKNRLELEAVLKRVQPDEVYHLASSSNVKQSYWFAEDSLDSIYLNTLRMLDGILNCVQKDVKFFHPSSGEMFGSVLTGEINEDTPFRPCSPYAISKACAHWIVATYRETHDLFACNGIMFNHESPRRDKTFVTRKITDAVAKIFVGKQQLLELGNLDAFKDWGHSRDYTEAMWRMLQRGEPDDYVIATGESHTVREFVHEAFRFAGVDIR</sequence>
<keyword evidence="9" id="KW-1185">Reference proteome</keyword>
<dbReference type="WBParaSite" id="SBAD_0000849301-mRNA-1">
    <property type="protein sequence ID" value="SBAD_0000849301-mRNA-1"/>
    <property type="gene ID" value="SBAD_0000849301"/>
</dbReference>
<evidence type="ECO:0000256" key="2">
    <source>
        <dbReference type="ARBA" id="ARBA00004912"/>
    </source>
</evidence>
<gene>
    <name evidence="8" type="ORF">SBAD_LOCUS8186</name>
</gene>
<evidence type="ECO:0000313" key="10">
    <source>
        <dbReference type="WBParaSite" id="SBAD_0000849301-mRNA-1"/>
    </source>
</evidence>
<dbReference type="InterPro" id="IPR036291">
    <property type="entry name" value="NAD(P)-bd_dom_sf"/>
</dbReference>
<dbReference type="Gene3D" id="3.90.25.10">
    <property type="entry name" value="UDP-galactose 4-epimerase, domain 1"/>
    <property type="match status" value="2"/>
</dbReference>
<dbReference type="AlphaFoldDB" id="A0A183IX39"/>
<name>A0A183IX39_9BILA</name>
<evidence type="ECO:0000313" key="8">
    <source>
        <dbReference type="EMBL" id="VDP15729.1"/>
    </source>
</evidence>
<dbReference type="Proteomes" id="UP000270296">
    <property type="component" value="Unassembled WGS sequence"/>
</dbReference>
<organism evidence="10">
    <name type="scientific">Soboliphyme baturini</name>
    <dbReference type="NCBI Taxonomy" id="241478"/>
    <lineage>
        <taxon>Eukaryota</taxon>
        <taxon>Metazoa</taxon>
        <taxon>Ecdysozoa</taxon>
        <taxon>Nematoda</taxon>
        <taxon>Enoplea</taxon>
        <taxon>Dorylaimia</taxon>
        <taxon>Dioctophymatida</taxon>
        <taxon>Dioctophymatoidea</taxon>
        <taxon>Soboliphymatidae</taxon>
        <taxon>Soboliphyme</taxon>
    </lineage>
</organism>
<reference evidence="8 9" key="2">
    <citation type="submission" date="2018-11" db="EMBL/GenBank/DDBJ databases">
        <authorList>
            <consortium name="Pathogen Informatics"/>
        </authorList>
    </citation>
    <scope>NUCLEOTIDE SEQUENCE [LARGE SCALE GENOMIC DNA]</scope>
</reference>
<evidence type="ECO:0000256" key="5">
    <source>
        <dbReference type="ARBA" id="ARBA00023239"/>
    </source>
</evidence>
<evidence type="ECO:0000256" key="4">
    <source>
        <dbReference type="ARBA" id="ARBA00011989"/>
    </source>
</evidence>
<dbReference type="EMBL" id="UZAM01011346">
    <property type="protein sequence ID" value="VDP15729.1"/>
    <property type="molecule type" value="Genomic_DNA"/>
</dbReference>
<dbReference type="InterPro" id="IPR016040">
    <property type="entry name" value="NAD(P)-bd_dom"/>
</dbReference>
<dbReference type="Pfam" id="PF16363">
    <property type="entry name" value="GDP_Man_Dehyd"/>
    <property type="match status" value="1"/>
</dbReference>
<comment type="similarity">
    <text evidence="3">Belongs to the NAD(P)-dependent epimerase/dehydratase family. GDP-mannose 4,6-dehydratase subfamily.</text>
</comment>
<dbReference type="UniPathway" id="UPA00128">
    <property type="reaction ID" value="UER00190"/>
</dbReference>